<dbReference type="InterPro" id="IPR000716">
    <property type="entry name" value="Thyroglobulin_1"/>
</dbReference>
<keyword evidence="1" id="KW-1015">Disulfide bond</keyword>
<sequence length="213" mass="23565">MIARRIVIQGLHSSRMQWAYLFTLTTFAVAYCYPALPCLTQDGYCTELQCAIKQPDDCINGHFKPNVSDCGCCPSCIKFLDRGQPCHQVEIPAEYECGADLVCSERTGTCVPPSAETPLVEEASKGSNQPNMPCMEAVKLHPKKPPACTPEGAYAPRQCRGEVCFCVTLDGRPIPYYKVIRKLADSMECNCARVEIARNNGRMCNKLGNFKPQ</sequence>
<comment type="caution">
    <text evidence="2">Lacks conserved residue(s) required for the propagation of feature annotation.</text>
</comment>
<evidence type="ECO:0000256" key="2">
    <source>
        <dbReference type="PROSITE-ProRule" id="PRU00500"/>
    </source>
</evidence>
<evidence type="ECO:0000256" key="1">
    <source>
        <dbReference type="ARBA" id="ARBA00023157"/>
    </source>
</evidence>
<name>A0A067QQF9_ZOONE</name>
<dbReference type="Pfam" id="PF00086">
    <property type="entry name" value="Thyroglobulin_1"/>
    <property type="match status" value="1"/>
</dbReference>
<dbReference type="InterPro" id="IPR036857">
    <property type="entry name" value="Thyroglobulin_1_sf"/>
</dbReference>
<reference evidence="4 5" key="1">
    <citation type="journal article" date="2014" name="Nat. Commun.">
        <title>Molecular traces of alternative social organization in a termite genome.</title>
        <authorList>
            <person name="Terrapon N."/>
            <person name="Li C."/>
            <person name="Robertson H.M."/>
            <person name="Ji L."/>
            <person name="Meng X."/>
            <person name="Booth W."/>
            <person name="Chen Z."/>
            <person name="Childers C.P."/>
            <person name="Glastad K.M."/>
            <person name="Gokhale K."/>
            <person name="Gowin J."/>
            <person name="Gronenberg W."/>
            <person name="Hermansen R.A."/>
            <person name="Hu H."/>
            <person name="Hunt B.G."/>
            <person name="Huylmans A.K."/>
            <person name="Khalil S.M."/>
            <person name="Mitchell R.D."/>
            <person name="Munoz-Torres M.C."/>
            <person name="Mustard J.A."/>
            <person name="Pan H."/>
            <person name="Reese J.T."/>
            <person name="Scharf M.E."/>
            <person name="Sun F."/>
            <person name="Vogel H."/>
            <person name="Xiao J."/>
            <person name="Yang W."/>
            <person name="Yang Z."/>
            <person name="Yang Z."/>
            <person name="Zhou J."/>
            <person name="Zhu J."/>
            <person name="Brent C.S."/>
            <person name="Elsik C.G."/>
            <person name="Goodisman M.A."/>
            <person name="Liberles D.A."/>
            <person name="Roe R.M."/>
            <person name="Vargo E.L."/>
            <person name="Vilcinskas A."/>
            <person name="Wang J."/>
            <person name="Bornberg-Bauer E."/>
            <person name="Korb J."/>
            <person name="Zhang G."/>
            <person name="Liebig J."/>
        </authorList>
    </citation>
    <scope>NUCLEOTIDE SEQUENCE [LARGE SCALE GENOMIC DNA]</scope>
    <source>
        <tissue evidence="4">Whole organism</tissue>
    </source>
</reference>
<accession>A0A067QQF9</accession>
<dbReference type="PROSITE" id="PS51162">
    <property type="entry name" value="THYROGLOBULIN_1_2"/>
    <property type="match status" value="1"/>
</dbReference>
<dbReference type="AlphaFoldDB" id="A0A067QQF9"/>
<dbReference type="SUPFAM" id="SSF57610">
    <property type="entry name" value="Thyroglobulin type-1 domain"/>
    <property type="match status" value="1"/>
</dbReference>
<keyword evidence="5" id="KW-1185">Reference proteome</keyword>
<dbReference type="Proteomes" id="UP000027135">
    <property type="component" value="Unassembled WGS sequence"/>
</dbReference>
<evidence type="ECO:0000313" key="5">
    <source>
        <dbReference type="Proteomes" id="UP000027135"/>
    </source>
</evidence>
<dbReference type="Gene3D" id="4.10.800.10">
    <property type="entry name" value="Thyroglobulin type-1"/>
    <property type="match status" value="1"/>
</dbReference>
<gene>
    <name evidence="4" type="ORF">L798_13593</name>
</gene>
<feature type="domain" description="Thyroglobulin type-1" evidence="3">
    <location>
        <begin position="131"/>
        <end position="189"/>
    </location>
</feature>
<dbReference type="OrthoDB" id="5986054at2759"/>
<evidence type="ECO:0000313" key="4">
    <source>
        <dbReference type="EMBL" id="KDR12060.1"/>
    </source>
</evidence>
<protein>
    <recommendedName>
        <fullName evidence="3">Thyroglobulin type-1 domain-containing protein</fullName>
    </recommendedName>
</protein>
<organism evidence="4 5">
    <name type="scientific">Zootermopsis nevadensis</name>
    <name type="common">Dampwood termite</name>
    <dbReference type="NCBI Taxonomy" id="136037"/>
    <lineage>
        <taxon>Eukaryota</taxon>
        <taxon>Metazoa</taxon>
        <taxon>Ecdysozoa</taxon>
        <taxon>Arthropoda</taxon>
        <taxon>Hexapoda</taxon>
        <taxon>Insecta</taxon>
        <taxon>Pterygota</taxon>
        <taxon>Neoptera</taxon>
        <taxon>Polyneoptera</taxon>
        <taxon>Dictyoptera</taxon>
        <taxon>Blattodea</taxon>
        <taxon>Blattoidea</taxon>
        <taxon>Termitoidae</taxon>
        <taxon>Termopsidae</taxon>
        <taxon>Zootermopsis</taxon>
    </lineage>
</organism>
<dbReference type="InParanoid" id="A0A067QQF9"/>
<dbReference type="SMART" id="SM00211">
    <property type="entry name" value="TY"/>
    <property type="match status" value="1"/>
</dbReference>
<evidence type="ECO:0000259" key="3">
    <source>
        <dbReference type="PROSITE" id="PS51162"/>
    </source>
</evidence>
<proteinExistence type="predicted"/>
<dbReference type="EMBL" id="KK853050">
    <property type="protein sequence ID" value="KDR12060.1"/>
    <property type="molecule type" value="Genomic_DNA"/>
</dbReference>